<feature type="region of interest" description="Disordered" evidence="1">
    <location>
        <begin position="239"/>
        <end position="272"/>
    </location>
</feature>
<evidence type="ECO:0000313" key="3">
    <source>
        <dbReference type="EMBL" id="TFJ83141.1"/>
    </source>
</evidence>
<evidence type="ECO:0000256" key="2">
    <source>
        <dbReference type="SAM" id="SignalP"/>
    </source>
</evidence>
<keyword evidence="4" id="KW-1185">Reference proteome</keyword>
<proteinExistence type="predicted"/>
<name>A0A4D9CV12_9STRA</name>
<feature type="compositionally biased region" description="Basic and acidic residues" evidence="1">
    <location>
        <begin position="124"/>
        <end position="138"/>
    </location>
</feature>
<sequence>MSRNCLIGVGGLLFVHWASLSMSLPSLPGERFSSIQTSTAFFPRRYAPIGFLSSIGPNRPPLLLSRSQHCRSRAQTRRGDGSSYPFSSRWRRGPDWSVRQASADGVQGPGELDFYFSYPASGRKRTEEGGGEGGREGPGEGAMVPDESARARQRSDSNVVHRQNEAEEEDLAERVGKAGESVREEARRPGSSPRAGGKEGRKAAREGGPQGGLGEIEESKSPPGAVVPVLAGALEDDLARSGAGQEEKSATRGATKRWELERGDETGGEEEEPLINRVVGGMLNGLDLSAGAYTLSAPVEGGREGGRGERGPEAKRRVDWRGLYFSLRDRFFPDFNHVKWGERLLTRLVKKLDRTVVNLQDKFGWEGFRRVPSPHSLIVSFPPFPTVSSVDHFSSPRCQLGFILASGVSWETILRLIQAELRAFREEGIDPLSESVARELFFVAASKVFPDLPLDEWNRNVESLSDRTRKLWWESQMKARDGEGGKEGKGELDANSSSYNASPSSLYSPYSYSNRTLAAAATGNDLKRWLESLEAALILAGVGIVDDSGKTPTAALREVGENLERLKQQSEDLLLLIEDEIRYIAKGGKPETSIKHLGESVKREEIVHEIIEIDEEELEAMVGDEEGDWF</sequence>
<organism evidence="3 4">
    <name type="scientific">Nannochloropsis salina CCMP1776</name>
    <dbReference type="NCBI Taxonomy" id="1027361"/>
    <lineage>
        <taxon>Eukaryota</taxon>
        <taxon>Sar</taxon>
        <taxon>Stramenopiles</taxon>
        <taxon>Ochrophyta</taxon>
        <taxon>Eustigmatophyceae</taxon>
        <taxon>Eustigmatales</taxon>
        <taxon>Monodopsidaceae</taxon>
        <taxon>Microchloropsis</taxon>
        <taxon>Microchloropsis salina</taxon>
    </lineage>
</organism>
<dbReference type="Proteomes" id="UP000355283">
    <property type="component" value="Unassembled WGS sequence"/>
</dbReference>
<feature type="compositionally biased region" description="Basic and acidic residues" evidence="1">
    <location>
        <begin position="172"/>
        <end position="188"/>
    </location>
</feature>
<feature type="region of interest" description="Disordered" evidence="1">
    <location>
        <begin position="100"/>
        <end position="224"/>
    </location>
</feature>
<feature type="compositionally biased region" description="Basic and acidic residues" evidence="1">
    <location>
        <begin position="196"/>
        <end position="205"/>
    </location>
</feature>
<gene>
    <name evidence="3" type="ORF">NSK_005561</name>
</gene>
<dbReference type="EMBL" id="SDOX01000069">
    <property type="protein sequence ID" value="TFJ83141.1"/>
    <property type="molecule type" value="Genomic_DNA"/>
</dbReference>
<feature type="compositionally biased region" description="Basic and acidic residues" evidence="1">
    <location>
        <begin position="480"/>
        <end position="492"/>
    </location>
</feature>
<reference evidence="3 4" key="1">
    <citation type="submission" date="2019-01" db="EMBL/GenBank/DDBJ databases">
        <title>Nuclear Genome Assembly of the Microalgal Biofuel strain Nannochloropsis salina CCMP1776.</title>
        <authorList>
            <person name="Hovde B."/>
        </authorList>
    </citation>
    <scope>NUCLEOTIDE SEQUENCE [LARGE SCALE GENOMIC DNA]</scope>
    <source>
        <strain evidence="3 4">CCMP1776</strain>
    </source>
</reference>
<feature type="signal peptide" evidence="2">
    <location>
        <begin position="1"/>
        <end position="23"/>
    </location>
</feature>
<feature type="chain" id="PRO_5020040293" description="PH domain-containing protein" evidence="2">
    <location>
        <begin position="24"/>
        <end position="630"/>
    </location>
</feature>
<dbReference type="AlphaFoldDB" id="A0A4D9CV12"/>
<evidence type="ECO:0000313" key="4">
    <source>
        <dbReference type="Proteomes" id="UP000355283"/>
    </source>
</evidence>
<comment type="caution">
    <text evidence="3">The sequence shown here is derived from an EMBL/GenBank/DDBJ whole genome shotgun (WGS) entry which is preliminary data.</text>
</comment>
<accession>A0A4D9CV12</accession>
<feature type="region of interest" description="Disordered" evidence="1">
    <location>
        <begin position="480"/>
        <end position="505"/>
    </location>
</feature>
<keyword evidence="2" id="KW-0732">Signal</keyword>
<evidence type="ECO:0008006" key="5">
    <source>
        <dbReference type="Google" id="ProtNLM"/>
    </source>
</evidence>
<protein>
    <recommendedName>
        <fullName evidence="5">PH domain-containing protein</fullName>
    </recommendedName>
</protein>
<feature type="compositionally biased region" description="Low complexity" evidence="1">
    <location>
        <begin position="494"/>
        <end position="505"/>
    </location>
</feature>
<feature type="compositionally biased region" description="Basic and acidic residues" evidence="1">
    <location>
        <begin position="245"/>
        <end position="265"/>
    </location>
</feature>
<dbReference type="OrthoDB" id="10478029at2759"/>
<evidence type="ECO:0000256" key="1">
    <source>
        <dbReference type="SAM" id="MobiDB-lite"/>
    </source>
</evidence>